<gene>
    <name evidence="2" type="ORF">ANCDUO_06115</name>
</gene>
<dbReference type="Proteomes" id="UP000054047">
    <property type="component" value="Unassembled WGS sequence"/>
</dbReference>
<dbReference type="OrthoDB" id="5891436at2759"/>
<dbReference type="AlphaFoldDB" id="A0A0C2H2C6"/>
<feature type="region of interest" description="Disordered" evidence="1">
    <location>
        <begin position="113"/>
        <end position="163"/>
    </location>
</feature>
<protein>
    <submittedName>
        <fullName evidence="2">Uncharacterized protein</fullName>
    </submittedName>
</protein>
<keyword evidence="3" id="KW-1185">Reference proteome</keyword>
<reference evidence="2 3" key="1">
    <citation type="submission" date="2013-12" db="EMBL/GenBank/DDBJ databases">
        <title>Draft genome of the parsitic nematode Ancylostoma duodenale.</title>
        <authorList>
            <person name="Mitreva M."/>
        </authorList>
    </citation>
    <scope>NUCLEOTIDE SEQUENCE [LARGE SCALE GENOMIC DNA]</scope>
    <source>
        <strain evidence="2 3">Zhejiang</strain>
    </source>
</reference>
<dbReference type="EMBL" id="KN728574">
    <property type="protein sequence ID" value="KIH63581.1"/>
    <property type="molecule type" value="Genomic_DNA"/>
</dbReference>
<sequence length="163" mass="18033">MEVFQQVDHRVAVESPCRARKRREGRTGSTAAHAIGWKNNHCVVSTNTLDEKLLGCAGAGQMAVTTSNMMDNNKVFMEEGTPEATAQYYQPYVGAAAAKYLYGVIRRRAPGMELPELRDSRSPRTATTRGEGSVSGSEQITPAKRARPEVDQTRRRYPTNKCL</sequence>
<name>A0A0C2H2C6_9BILA</name>
<feature type="compositionally biased region" description="Polar residues" evidence="1">
    <location>
        <begin position="123"/>
        <end position="140"/>
    </location>
</feature>
<organism evidence="2 3">
    <name type="scientific">Ancylostoma duodenale</name>
    <dbReference type="NCBI Taxonomy" id="51022"/>
    <lineage>
        <taxon>Eukaryota</taxon>
        <taxon>Metazoa</taxon>
        <taxon>Ecdysozoa</taxon>
        <taxon>Nematoda</taxon>
        <taxon>Chromadorea</taxon>
        <taxon>Rhabditida</taxon>
        <taxon>Rhabditina</taxon>
        <taxon>Rhabditomorpha</taxon>
        <taxon>Strongyloidea</taxon>
        <taxon>Ancylostomatidae</taxon>
        <taxon>Ancylostomatinae</taxon>
        <taxon>Ancylostoma</taxon>
    </lineage>
</organism>
<proteinExistence type="predicted"/>
<accession>A0A0C2H2C6</accession>
<evidence type="ECO:0000256" key="1">
    <source>
        <dbReference type="SAM" id="MobiDB-lite"/>
    </source>
</evidence>
<evidence type="ECO:0000313" key="3">
    <source>
        <dbReference type="Proteomes" id="UP000054047"/>
    </source>
</evidence>
<evidence type="ECO:0000313" key="2">
    <source>
        <dbReference type="EMBL" id="KIH63581.1"/>
    </source>
</evidence>